<gene>
    <name evidence="1" type="ORF">SAMN05421867_1265</name>
</gene>
<reference evidence="1 2" key="1">
    <citation type="submission" date="2016-10" db="EMBL/GenBank/DDBJ databases">
        <authorList>
            <person name="de Groot N.N."/>
        </authorList>
    </citation>
    <scope>NUCLEOTIDE SEQUENCE [LARGE SCALE GENOMIC DNA]</scope>
    <source>
        <strain evidence="1 2">CGMCC 4.6945</strain>
    </source>
</reference>
<evidence type="ECO:0000313" key="1">
    <source>
        <dbReference type="EMBL" id="SFB42398.1"/>
    </source>
</evidence>
<organism evidence="1 2">
    <name type="scientific">Cellulomonas marina</name>
    <dbReference type="NCBI Taxonomy" id="988821"/>
    <lineage>
        <taxon>Bacteria</taxon>
        <taxon>Bacillati</taxon>
        <taxon>Actinomycetota</taxon>
        <taxon>Actinomycetes</taxon>
        <taxon>Micrococcales</taxon>
        <taxon>Cellulomonadaceae</taxon>
        <taxon>Cellulomonas</taxon>
    </lineage>
</organism>
<keyword evidence="2" id="KW-1185">Reference proteome</keyword>
<protein>
    <submittedName>
        <fullName evidence="1">Uncharacterized protein</fullName>
    </submittedName>
</protein>
<accession>A0A1I1B139</accession>
<dbReference type="AlphaFoldDB" id="A0A1I1B139"/>
<dbReference type="Proteomes" id="UP000199012">
    <property type="component" value="Unassembled WGS sequence"/>
</dbReference>
<name>A0A1I1B139_9CELL</name>
<sequence length="410" mass="46091">MQLAMSDLASERSVFFGAADSYSIIRLGSTEREIMHRMRLAVLLYDRVIVAAAHFWQSEQMRRILPQVKQLVEVGAVLPAIRAADETRDVNDYFARRLSQTSQLHNALRATDPAIESEIARPGQYHIARRIERLGAVVHLDFNSVEAEFRSIWLADCIDCQVLGSVNMLVTSRVSEPERGAIMRRLRSLALRSFFSRSEVARAARELALPTEFCRSLVARASHLYLLANAKSCASDLLAPSAPIEAAGTGPLALSNVLLLERVLELCGVPHGALRTMSLPELLQLRDAPEFVRFREFYLNTVKRSMEAHADWQQATLRRISAMRDSERRLASIMRQLYKVQHHSGQLFLVAASSEWIEPALPTGSLATAAAMGWGVPTVLNRIPWLQNRPTDDFYQFAVAQNFGKRLPRM</sequence>
<evidence type="ECO:0000313" key="2">
    <source>
        <dbReference type="Proteomes" id="UP000199012"/>
    </source>
</evidence>
<proteinExistence type="predicted"/>
<dbReference type="EMBL" id="FOKA01000026">
    <property type="protein sequence ID" value="SFB42398.1"/>
    <property type="molecule type" value="Genomic_DNA"/>
</dbReference>